<evidence type="ECO:0000313" key="2">
    <source>
        <dbReference type="EMBL" id="JAE18340.1"/>
    </source>
</evidence>
<feature type="compositionally biased region" description="Polar residues" evidence="1">
    <location>
        <begin position="72"/>
        <end position="81"/>
    </location>
</feature>
<accession>A0A0A9FZR9</accession>
<feature type="compositionally biased region" description="Low complexity" evidence="1">
    <location>
        <begin position="49"/>
        <end position="61"/>
    </location>
</feature>
<proteinExistence type="predicted"/>
<reference evidence="2" key="2">
    <citation type="journal article" date="2015" name="Data Brief">
        <title>Shoot transcriptome of the giant reed, Arundo donax.</title>
        <authorList>
            <person name="Barrero R.A."/>
            <person name="Guerrero F.D."/>
            <person name="Moolhuijzen P."/>
            <person name="Goolsby J.A."/>
            <person name="Tidwell J."/>
            <person name="Bellgard S.E."/>
            <person name="Bellgard M.I."/>
        </authorList>
    </citation>
    <scope>NUCLEOTIDE SEQUENCE</scope>
    <source>
        <tissue evidence="2">Shoot tissue taken approximately 20 cm above the soil surface</tissue>
    </source>
</reference>
<feature type="region of interest" description="Disordered" evidence="1">
    <location>
        <begin position="21"/>
        <end position="81"/>
    </location>
</feature>
<dbReference type="EMBL" id="GBRH01179556">
    <property type="protein sequence ID" value="JAE18340.1"/>
    <property type="molecule type" value="Transcribed_RNA"/>
</dbReference>
<evidence type="ECO:0000256" key="1">
    <source>
        <dbReference type="SAM" id="MobiDB-lite"/>
    </source>
</evidence>
<reference evidence="2" key="1">
    <citation type="submission" date="2014-09" db="EMBL/GenBank/DDBJ databases">
        <authorList>
            <person name="Magalhaes I.L.F."/>
            <person name="Oliveira U."/>
            <person name="Santos F.R."/>
            <person name="Vidigal T.H.D.A."/>
            <person name="Brescovit A.D."/>
            <person name="Santos A.J."/>
        </authorList>
    </citation>
    <scope>NUCLEOTIDE SEQUENCE</scope>
    <source>
        <tissue evidence="2">Shoot tissue taken approximately 20 cm above the soil surface</tissue>
    </source>
</reference>
<protein>
    <submittedName>
        <fullName evidence="2">Uncharacterized protein</fullName>
    </submittedName>
</protein>
<organism evidence="2">
    <name type="scientific">Arundo donax</name>
    <name type="common">Giant reed</name>
    <name type="synonym">Donax arundinaceus</name>
    <dbReference type="NCBI Taxonomy" id="35708"/>
    <lineage>
        <taxon>Eukaryota</taxon>
        <taxon>Viridiplantae</taxon>
        <taxon>Streptophyta</taxon>
        <taxon>Embryophyta</taxon>
        <taxon>Tracheophyta</taxon>
        <taxon>Spermatophyta</taxon>
        <taxon>Magnoliopsida</taxon>
        <taxon>Liliopsida</taxon>
        <taxon>Poales</taxon>
        <taxon>Poaceae</taxon>
        <taxon>PACMAD clade</taxon>
        <taxon>Arundinoideae</taxon>
        <taxon>Arundineae</taxon>
        <taxon>Arundo</taxon>
    </lineage>
</organism>
<name>A0A0A9FZR9_ARUDO</name>
<dbReference type="AlphaFoldDB" id="A0A0A9FZR9"/>
<sequence length="81" mass="8276">MPGSFFSERSRNVLRLDLTAATAPATAAKGSDSAAPTKSARSKDAARVSASPLSTQSSSASPSPPWRLARNAPSTSGRNTT</sequence>